<organism evidence="3 4">
    <name type="scientific">Zhongshania aliphaticivorans</name>
    <dbReference type="NCBI Taxonomy" id="1470434"/>
    <lineage>
        <taxon>Bacteria</taxon>
        <taxon>Pseudomonadati</taxon>
        <taxon>Pseudomonadota</taxon>
        <taxon>Gammaproteobacteria</taxon>
        <taxon>Cellvibrionales</taxon>
        <taxon>Spongiibacteraceae</taxon>
        <taxon>Zhongshania</taxon>
    </lineage>
</organism>
<feature type="domain" description="Allophanate hydrolase C-terminal" evidence="2">
    <location>
        <begin position="478"/>
        <end position="600"/>
    </location>
</feature>
<proteinExistence type="predicted"/>
<dbReference type="Gene3D" id="3.90.1300.10">
    <property type="entry name" value="Amidase signature (AS) domain"/>
    <property type="match status" value="1"/>
</dbReference>
<reference evidence="3 4" key="1">
    <citation type="submission" date="2015-12" db="EMBL/GenBank/DDBJ databases">
        <authorList>
            <person name="Shamseldin A."/>
            <person name="Moawad H."/>
            <person name="Abd El-Rahim W.M."/>
            <person name="Sadowsky M.J."/>
        </authorList>
    </citation>
    <scope>NUCLEOTIDE SEQUENCE [LARGE SCALE GENOMIC DNA]</scope>
    <source>
        <strain evidence="3 4">SM2</strain>
    </source>
</reference>
<dbReference type="STRING" id="1470434.AZF00_13610"/>
<protein>
    <submittedName>
        <fullName evidence="3">Allophanate hydrolase</fullName>
    </submittedName>
</protein>
<dbReference type="EMBL" id="CP014544">
    <property type="protein sequence ID" value="AMO69278.1"/>
    <property type="molecule type" value="Genomic_DNA"/>
</dbReference>
<dbReference type="SUPFAM" id="SSF75304">
    <property type="entry name" value="Amidase signature (AS) enzymes"/>
    <property type="match status" value="1"/>
</dbReference>
<evidence type="ECO:0000259" key="1">
    <source>
        <dbReference type="Pfam" id="PF01425"/>
    </source>
</evidence>
<dbReference type="InterPro" id="IPR023631">
    <property type="entry name" value="Amidase_dom"/>
</dbReference>
<gene>
    <name evidence="3" type="ORF">AZF00_13610</name>
</gene>
<dbReference type="AlphaFoldDB" id="A0A127M7Y0"/>
<name>A0A127M7Y0_9GAMM</name>
<keyword evidence="3" id="KW-0378">Hydrolase</keyword>
<dbReference type="InterPro" id="IPR036928">
    <property type="entry name" value="AS_sf"/>
</dbReference>
<evidence type="ECO:0000259" key="2">
    <source>
        <dbReference type="Pfam" id="PF21986"/>
    </source>
</evidence>
<dbReference type="Gene3D" id="1.20.58.1700">
    <property type="match status" value="1"/>
</dbReference>
<dbReference type="KEGG" id="zal:AZF00_13610"/>
<dbReference type="Pfam" id="PF21986">
    <property type="entry name" value="AH_C"/>
    <property type="match status" value="1"/>
</dbReference>
<evidence type="ECO:0000313" key="4">
    <source>
        <dbReference type="Proteomes" id="UP000074119"/>
    </source>
</evidence>
<dbReference type="RefSeq" id="WP_062384016.1">
    <property type="nucleotide sequence ID" value="NZ_CP014544.1"/>
</dbReference>
<sequence>MSITCSLSLTDLRAQYLSGSLTPREVFATIGERIEQYREHNIWIHALTAAELEAYFLRLEQADIHALPLYGIPFAIKDNIDLAGVPTTAACPEFSYIPERSAFVVQRLIDAGAIPVGKSNLDQFATGLVGVRSPYGACKNSFDPSMVSGGSSAGSAVSVALGMASFSLGTDTAGSGRVPACFNNLVGVKPSIGLLSASGMLPACRSLDCITIFALHCDDANTLLAVAEGEDASDAYSRVNPFANQARHYGAWQGMLRIGVLPENQLAFFGHSDYQASYEETITALKEQGVEIIEVDFAPFIEAARLLYEGPWVAERYIATTPLIQDNPQAMLPVIQTIIGGGAKSSAVDAFQAQYRLKALRKAATSVLASVDCLLSPTAGRPYSIDAVNADPIKLNSNLGYYTNYMNLFDLAGVAVPTGFTASAFPFGVTLIGEAFTDRRLLSIANRMQQYFQLPLGKDQGAFQPTAASPVANQQRIAVAVCGAHLQGQPLNWQLTERGGYLLEKTTSAPNYKLYALAGGPPFRPGMVIAPAGEGQAIEVEVWSLPASEFGSFVAGIPAPLGIGKVTLADGSQVSGFICEASGLAGAEDISHFGGWRGYLGKGS</sequence>
<dbReference type="InterPro" id="IPR014085">
    <property type="entry name" value="Allophanate_hydrolase"/>
</dbReference>
<dbReference type="Proteomes" id="UP000074119">
    <property type="component" value="Chromosome"/>
</dbReference>
<evidence type="ECO:0000313" key="3">
    <source>
        <dbReference type="EMBL" id="AMO69278.1"/>
    </source>
</evidence>
<feature type="domain" description="Amidase" evidence="1">
    <location>
        <begin position="32"/>
        <end position="442"/>
    </location>
</feature>
<dbReference type="Gene3D" id="3.10.490.10">
    <property type="entry name" value="Gamma-glutamyl cyclotransferase-like"/>
    <property type="match status" value="1"/>
</dbReference>
<dbReference type="InterPro" id="IPR053844">
    <property type="entry name" value="AH_C"/>
</dbReference>
<dbReference type="GO" id="GO:0016787">
    <property type="term" value="F:hydrolase activity"/>
    <property type="evidence" value="ECO:0007669"/>
    <property type="project" value="UniProtKB-KW"/>
</dbReference>
<dbReference type="PANTHER" id="PTHR11895:SF169">
    <property type="entry name" value="GLUTAMYL-TRNA(GLN) AMIDOTRANSFERASE"/>
    <property type="match status" value="1"/>
</dbReference>
<dbReference type="PANTHER" id="PTHR11895">
    <property type="entry name" value="TRANSAMIDASE"/>
    <property type="match status" value="1"/>
</dbReference>
<dbReference type="NCBIfam" id="NF006043">
    <property type="entry name" value="PRK08186.1"/>
    <property type="match status" value="1"/>
</dbReference>
<dbReference type="InterPro" id="IPR000120">
    <property type="entry name" value="Amidase"/>
</dbReference>
<dbReference type="Pfam" id="PF01425">
    <property type="entry name" value="Amidase"/>
    <property type="match status" value="1"/>
</dbReference>
<accession>A0A127M7Y0</accession>
<dbReference type="NCBIfam" id="TIGR02713">
    <property type="entry name" value="allophanate_hyd"/>
    <property type="match status" value="1"/>
</dbReference>